<dbReference type="Proteomes" id="UP000887013">
    <property type="component" value="Unassembled WGS sequence"/>
</dbReference>
<protein>
    <submittedName>
        <fullName evidence="1">Uncharacterized protein</fullName>
    </submittedName>
</protein>
<sequence>MCRILVLTEDQDLWYCRNLQMEVDESVLCPLASFYDDQFCAANFMPSMVKFNTRLGLYLLHPVAIILETRGSSLRLSRYCAGGFIDPDDIRSQIAKPLQSVIALGELKSLQQERFDLYLEMTV</sequence>
<comment type="caution">
    <text evidence="1">The sequence shown here is derived from an EMBL/GenBank/DDBJ whole genome shotgun (WGS) entry which is preliminary data.</text>
</comment>
<organism evidence="1 2">
    <name type="scientific">Nephila pilipes</name>
    <name type="common">Giant wood spider</name>
    <name type="synonym">Nephila maculata</name>
    <dbReference type="NCBI Taxonomy" id="299642"/>
    <lineage>
        <taxon>Eukaryota</taxon>
        <taxon>Metazoa</taxon>
        <taxon>Ecdysozoa</taxon>
        <taxon>Arthropoda</taxon>
        <taxon>Chelicerata</taxon>
        <taxon>Arachnida</taxon>
        <taxon>Araneae</taxon>
        <taxon>Araneomorphae</taxon>
        <taxon>Entelegynae</taxon>
        <taxon>Araneoidea</taxon>
        <taxon>Nephilidae</taxon>
        <taxon>Nephila</taxon>
    </lineage>
</organism>
<dbReference type="EMBL" id="BMAW01105895">
    <property type="protein sequence ID" value="GFT21579.1"/>
    <property type="molecule type" value="Genomic_DNA"/>
</dbReference>
<evidence type="ECO:0000313" key="2">
    <source>
        <dbReference type="Proteomes" id="UP000887013"/>
    </source>
</evidence>
<keyword evidence="2" id="KW-1185">Reference proteome</keyword>
<proteinExistence type="predicted"/>
<evidence type="ECO:0000313" key="1">
    <source>
        <dbReference type="EMBL" id="GFT21579.1"/>
    </source>
</evidence>
<accession>A0A8X6NMH1</accession>
<name>A0A8X6NMH1_NEPPI</name>
<dbReference type="AlphaFoldDB" id="A0A8X6NMH1"/>
<gene>
    <name evidence="1" type="ORF">NPIL_644271</name>
</gene>
<reference evidence="1" key="1">
    <citation type="submission" date="2020-08" db="EMBL/GenBank/DDBJ databases">
        <title>Multicomponent nature underlies the extraordinary mechanical properties of spider dragline silk.</title>
        <authorList>
            <person name="Kono N."/>
            <person name="Nakamura H."/>
            <person name="Mori M."/>
            <person name="Yoshida Y."/>
            <person name="Ohtoshi R."/>
            <person name="Malay A.D."/>
            <person name="Moran D.A.P."/>
            <person name="Tomita M."/>
            <person name="Numata K."/>
            <person name="Arakawa K."/>
        </authorList>
    </citation>
    <scope>NUCLEOTIDE SEQUENCE</scope>
</reference>